<reference evidence="2 3" key="1">
    <citation type="submission" date="2018-05" db="EMBL/GenBank/DDBJ databases">
        <title>Genome sequencing and assembly of the regulated plant pathogen Lachnellula willkommii and related sister species for the development of diagnostic species identification markers.</title>
        <authorList>
            <person name="Giroux E."/>
            <person name="Bilodeau G."/>
        </authorList>
    </citation>
    <scope>NUCLEOTIDE SEQUENCE [LARGE SCALE GENOMIC DNA]</scope>
    <source>
        <strain evidence="2 3">CBS 197.66</strain>
    </source>
</reference>
<name>A0A8H8RB89_9HELO</name>
<feature type="region of interest" description="Disordered" evidence="1">
    <location>
        <begin position="1"/>
        <end position="189"/>
    </location>
</feature>
<feature type="compositionally biased region" description="Basic and acidic residues" evidence="1">
    <location>
        <begin position="94"/>
        <end position="179"/>
    </location>
</feature>
<dbReference type="PANTHER" id="PTHR34776:SF1">
    <property type="entry name" value="F17F16.3 PROTEIN"/>
    <property type="match status" value="1"/>
</dbReference>
<feature type="compositionally biased region" description="Basic and acidic residues" evidence="1">
    <location>
        <begin position="441"/>
        <end position="451"/>
    </location>
</feature>
<protein>
    <recommendedName>
        <fullName evidence="4">BTB domain transcription factor</fullName>
    </recommendedName>
</protein>
<feature type="compositionally biased region" description="Basic and acidic residues" evidence="1">
    <location>
        <begin position="38"/>
        <end position="58"/>
    </location>
</feature>
<feature type="region of interest" description="Disordered" evidence="1">
    <location>
        <begin position="415"/>
        <end position="459"/>
    </location>
</feature>
<evidence type="ECO:0000313" key="2">
    <source>
        <dbReference type="EMBL" id="TVY31364.1"/>
    </source>
</evidence>
<dbReference type="OrthoDB" id="1028014at2759"/>
<sequence length="471" mass="51367">MAKTRSSQGSSSPSKPTPSATPKATKKRTASSAGADGEAPKAKRGRPSEKQKEQKTIEETMNGGGGKDAGMGDGKDQESKDEIMANVNTDGVEDDKAIAEEINGKSQESKGRDVKNGDATEDDKVNGKYESEKSDSEKKNEDATEKPEEKNAFDEVKSSPSEVKEAAHEEQEKKTEDIHQNNTSVVEDKARSSAIPSSILEKGIIYFFFRPRVNTTDPQGIEDIARSFIVLRPLPLGAKLGDGPLEDSGNARLLALPKKMLPKSKRDRFLVFVEKGGASIKELREGFQGSEYATKTVGTSTTEPATPFAEGIYAITSTGRESHLAYHLTVPSSIGEIQKELGLHEQGSFVVSAKNPETPSPGNAGLDNPAKYPEDLQKKFRGLRWIPLVPEVLGYEGTQVLLIGEAMGELGKSVEEMSKDQRDGEKETPAEEMEKLEEEDHDRVENLKEDDPVFADLGLSSKEYPHLQTTW</sequence>
<feature type="compositionally biased region" description="Basic and acidic residues" evidence="1">
    <location>
        <begin position="73"/>
        <end position="83"/>
    </location>
</feature>
<organism evidence="2 3">
    <name type="scientific">Lachnellula subtilissima</name>
    <dbReference type="NCBI Taxonomy" id="602034"/>
    <lineage>
        <taxon>Eukaryota</taxon>
        <taxon>Fungi</taxon>
        <taxon>Dikarya</taxon>
        <taxon>Ascomycota</taxon>
        <taxon>Pezizomycotina</taxon>
        <taxon>Leotiomycetes</taxon>
        <taxon>Helotiales</taxon>
        <taxon>Lachnaceae</taxon>
        <taxon>Lachnellula</taxon>
    </lineage>
</organism>
<evidence type="ECO:0000256" key="1">
    <source>
        <dbReference type="SAM" id="MobiDB-lite"/>
    </source>
</evidence>
<dbReference type="Proteomes" id="UP000462212">
    <property type="component" value="Unassembled WGS sequence"/>
</dbReference>
<evidence type="ECO:0008006" key="4">
    <source>
        <dbReference type="Google" id="ProtNLM"/>
    </source>
</evidence>
<keyword evidence="3" id="KW-1185">Reference proteome</keyword>
<proteinExistence type="predicted"/>
<dbReference type="PANTHER" id="PTHR34776">
    <property type="entry name" value="F17F16.3 PROTEIN"/>
    <property type="match status" value="1"/>
</dbReference>
<feature type="compositionally biased region" description="Low complexity" evidence="1">
    <location>
        <begin position="1"/>
        <end position="23"/>
    </location>
</feature>
<evidence type="ECO:0000313" key="3">
    <source>
        <dbReference type="Proteomes" id="UP000462212"/>
    </source>
</evidence>
<dbReference type="AlphaFoldDB" id="A0A8H8RB89"/>
<dbReference type="EMBL" id="QGMJ01001610">
    <property type="protein sequence ID" value="TVY31364.1"/>
    <property type="molecule type" value="Genomic_DNA"/>
</dbReference>
<gene>
    <name evidence="2" type="ORF">LSUB1_G008846</name>
</gene>
<accession>A0A8H8RB89</accession>
<feature type="compositionally biased region" description="Basic and acidic residues" evidence="1">
    <location>
        <begin position="415"/>
        <end position="433"/>
    </location>
</feature>
<comment type="caution">
    <text evidence="2">The sequence shown here is derived from an EMBL/GenBank/DDBJ whole genome shotgun (WGS) entry which is preliminary data.</text>
</comment>
<feature type="compositionally biased region" description="Gly residues" evidence="1">
    <location>
        <begin position="62"/>
        <end position="72"/>
    </location>
</feature>